<organism evidence="4 5">
    <name type="scientific">Blyttiomyces helicus</name>
    <dbReference type="NCBI Taxonomy" id="388810"/>
    <lineage>
        <taxon>Eukaryota</taxon>
        <taxon>Fungi</taxon>
        <taxon>Fungi incertae sedis</taxon>
        <taxon>Chytridiomycota</taxon>
        <taxon>Chytridiomycota incertae sedis</taxon>
        <taxon>Chytridiomycetes</taxon>
        <taxon>Chytridiomycetes incertae sedis</taxon>
        <taxon>Blyttiomyces</taxon>
    </lineage>
</organism>
<dbReference type="InterPro" id="IPR035974">
    <property type="entry name" value="Rap/Ran-GAP_sf"/>
</dbReference>
<keyword evidence="5" id="KW-1185">Reference proteome</keyword>
<feature type="compositionally biased region" description="Pro residues" evidence="2">
    <location>
        <begin position="1006"/>
        <end position="1021"/>
    </location>
</feature>
<dbReference type="InterPro" id="IPR046859">
    <property type="entry name" value="RGPA/RALGAPB_N"/>
</dbReference>
<gene>
    <name evidence="4" type="ORF">BDK51DRAFT_11033</name>
</gene>
<dbReference type="Pfam" id="PF02145">
    <property type="entry name" value="Rap_GAP"/>
    <property type="match status" value="1"/>
</dbReference>
<dbReference type="PANTHER" id="PTHR21344:SF1">
    <property type="entry name" value="RAL GTPASE-ACTIVATING PROTEIN SUBUNIT BETA"/>
    <property type="match status" value="1"/>
</dbReference>
<feature type="non-terminal residue" evidence="4">
    <location>
        <position position="1294"/>
    </location>
</feature>
<dbReference type="OrthoDB" id="1749473at2759"/>
<sequence length="1294" mass="142022">MFLERIGELGLLQHDPESNILSQFPLLVRKKMIHEVTQCLLPNSTQVPDPPILLTSPAHVRWAMEVVGQGFALPIEESSIIQAAVTVYSGWLLEPATRPVAIQELRGTEVEQKFWQQTIFMQLSLLYQPREKGESSAVPSFSKSREPEEPIDMVFVHVEICKNVLRIFTLAGRALGAEFSEETWIVFLKVVLGVSDRLLREPIEKDRAVTSAVTAHPPSSSLLRGVDRHQANFNLAGDWYDPGPRMGDDLCEHLIRVLIELWLRSGIRRIAMWECLKARFRTPIFPTYFVYWTHRVAVIHQWNATILGLTQRVVRLLYGPTEGADSVFIHVNAYTVSLDLSQEFIFYSWHRMIYMIGNPNDLRAANFEVAIHGISTVVDVWHTEGATAPKTPDGNTLLHMFGGWLFEAGAKKEPEFEEGKSEALGILCQIFCQPQRRQKFLRTYLERFYTALIEGLHSDTLSLTSIIMNGGDLFARELEGLRMLLPDFVAALRRVLPRLEPSFHTHVAAHDLRRGAMKVMGGIFALPNRFGEVLLRAPWEMGVARKINDEVATSRMIKAIYAKANDTPTTAFPEGPEATFNLVKSDLVDLLCTSLIQETFPNNTRCILHLLACLVMEDVAFSPGLPSVVIRTIQDKLANPGQWTSEVILCAFQTLNHFTSLWDYIKRDNKTNQLLIIRAYDCMIRWAIVGQWIAEDRDCHNAVISTLCRGIGVLDRDDDFAIVAGQPLGAGSTGLAAGLGGPGSGSAPSLGSSLAAPFSGLSSSMSGNIKELGLGNATSSSPSTTGPDKKRTIRGAGTAASKLITMIRATATLGNSIGGVSTGTKDNGIGLPTFATLSAEISVQGAAEFAMAQLANHLGSFPPFGEVTGVSRISSLWNEEKELRRIDHQGVPTRGEAEDPSLTAADCRAYARYFAYDNRVIFGIVDIPDWASAHEDCVAEQPSGAASPAIDAALAHSPNALTADYRGSEKKGVRSPCVTLVLRDGAGKSTWVSSLKYVEDPEEPPRSPLDPSMPLPEPAPHPHSSSSSSPSSSSILSASSEDSTPESLSGHTSDLGEDTAQRVDISSPAPAPAIAAAPHFAPAPMPYRPRDAPVVHLECVNDSSIPKLENIVVLDTEDGRSFEAVKKLTERQIAVEEERVREILPSLDTAITSPPVINREDPENGTKSFRLFLSQMGYLNLENRPKLVPLAVTPSLLRDLEKFDSLPERDCFGVSVLFSRSGSDSAEDILQPKIISSDFDEFVYCLGWPVDLRTHAGYKGNLTAVTCATAPYYANRNVEVIFHSPYLYQCSFNS</sequence>
<evidence type="ECO:0000313" key="5">
    <source>
        <dbReference type="Proteomes" id="UP000269721"/>
    </source>
</evidence>
<dbReference type="SUPFAM" id="SSF111347">
    <property type="entry name" value="Rap/Ran-GAP"/>
    <property type="match status" value="1"/>
</dbReference>
<evidence type="ECO:0000259" key="3">
    <source>
        <dbReference type="PROSITE" id="PS50085"/>
    </source>
</evidence>
<accession>A0A4P9WN50</accession>
<feature type="domain" description="Rap-GAP" evidence="3">
    <location>
        <begin position="1200"/>
        <end position="1294"/>
    </location>
</feature>
<dbReference type="GO" id="GO:0005096">
    <property type="term" value="F:GTPase activator activity"/>
    <property type="evidence" value="ECO:0007669"/>
    <property type="project" value="UniProtKB-KW"/>
</dbReference>
<reference evidence="5" key="1">
    <citation type="journal article" date="2018" name="Nat. Microbiol.">
        <title>Leveraging single-cell genomics to expand the fungal tree of life.</title>
        <authorList>
            <person name="Ahrendt S.R."/>
            <person name="Quandt C.A."/>
            <person name="Ciobanu D."/>
            <person name="Clum A."/>
            <person name="Salamov A."/>
            <person name="Andreopoulos B."/>
            <person name="Cheng J.F."/>
            <person name="Woyke T."/>
            <person name="Pelin A."/>
            <person name="Henrissat B."/>
            <person name="Reynolds N.K."/>
            <person name="Benny G.L."/>
            <person name="Smith M.E."/>
            <person name="James T.Y."/>
            <person name="Grigoriev I.V."/>
        </authorList>
    </citation>
    <scope>NUCLEOTIDE SEQUENCE [LARGE SCALE GENOMIC DNA]</scope>
</reference>
<dbReference type="PANTHER" id="PTHR21344">
    <property type="entry name" value="RAL GTPASE-ACTIVATING PROTEIN SUBUNIT BETA"/>
    <property type="match status" value="1"/>
</dbReference>
<name>A0A4P9WN50_9FUNG</name>
<evidence type="ECO:0000256" key="2">
    <source>
        <dbReference type="SAM" id="MobiDB-lite"/>
    </source>
</evidence>
<evidence type="ECO:0000256" key="1">
    <source>
        <dbReference type="ARBA" id="ARBA00022468"/>
    </source>
</evidence>
<keyword evidence="1" id="KW-0343">GTPase activation</keyword>
<feature type="compositionally biased region" description="Low complexity" evidence="2">
    <location>
        <begin position="1022"/>
        <end position="1042"/>
    </location>
</feature>
<proteinExistence type="predicted"/>
<dbReference type="InterPro" id="IPR000331">
    <property type="entry name" value="Rap/Ran_GAP_dom"/>
</dbReference>
<dbReference type="InterPro" id="IPR039930">
    <property type="entry name" value="RALGAPB"/>
</dbReference>
<evidence type="ECO:0000313" key="4">
    <source>
        <dbReference type="EMBL" id="RKO93932.1"/>
    </source>
</evidence>
<feature type="compositionally biased region" description="Polar residues" evidence="2">
    <location>
        <begin position="776"/>
        <end position="786"/>
    </location>
</feature>
<dbReference type="Pfam" id="PF20412">
    <property type="entry name" value="RALGAPB_N"/>
    <property type="match status" value="1"/>
</dbReference>
<dbReference type="GO" id="GO:0051056">
    <property type="term" value="P:regulation of small GTPase mediated signal transduction"/>
    <property type="evidence" value="ECO:0007669"/>
    <property type="project" value="InterPro"/>
</dbReference>
<dbReference type="Gene3D" id="3.40.50.11210">
    <property type="entry name" value="Rap/Ran-GAP"/>
    <property type="match status" value="1"/>
</dbReference>
<protein>
    <recommendedName>
        <fullName evidence="3">Rap-GAP domain-containing protein</fullName>
    </recommendedName>
</protein>
<dbReference type="Proteomes" id="UP000269721">
    <property type="component" value="Unassembled WGS sequence"/>
</dbReference>
<feature type="region of interest" description="Disordered" evidence="2">
    <location>
        <begin position="997"/>
        <end position="1055"/>
    </location>
</feature>
<dbReference type="EMBL" id="KZ994066">
    <property type="protein sequence ID" value="RKO93932.1"/>
    <property type="molecule type" value="Genomic_DNA"/>
</dbReference>
<dbReference type="PROSITE" id="PS50085">
    <property type="entry name" value="RAPGAP"/>
    <property type="match status" value="1"/>
</dbReference>
<feature type="region of interest" description="Disordered" evidence="2">
    <location>
        <begin position="772"/>
        <end position="794"/>
    </location>
</feature>